<dbReference type="EC" id="3.5.1.89" evidence="2"/>
<gene>
    <name evidence="3" type="ORF">N7460_005110</name>
</gene>
<keyword evidence="4" id="KW-1185">Reference proteome</keyword>
<comment type="similarity">
    <text evidence="1">Belongs to the PIGL family.</text>
</comment>
<evidence type="ECO:0000256" key="1">
    <source>
        <dbReference type="ARBA" id="ARBA00006066"/>
    </source>
</evidence>
<reference evidence="3" key="1">
    <citation type="journal article" date="2023" name="IMA Fungus">
        <title>Comparative genomic study of the Penicillium genus elucidates a diverse pangenome and 15 lateral gene transfer events.</title>
        <authorList>
            <person name="Petersen C."/>
            <person name="Sorensen T."/>
            <person name="Nielsen M.R."/>
            <person name="Sondergaard T.E."/>
            <person name="Sorensen J.L."/>
            <person name="Fitzpatrick D.A."/>
            <person name="Frisvad J.C."/>
            <person name="Nielsen K.L."/>
        </authorList>
    </citation>
    <scope>NUCLEOTIDE SEQUENCE</scope>
    <source>
        <strain evidence="3">IBT 15450</strain>
    </source>
</reference>
<dbReference type="PANTHER" id="PTHR12993">
    <property type="entry name" value="N-ACETYLGLUCOSAMINYL-PHOSPHATIDYLINOSITOL DE-N-ACETYLASE-RELATED"/>
    <property type="match status" value="1"/>
</dbReference>
<dbReference type="SUPFAM" id="SSF102588">
    <property type="entry name" value="LmbE-like"/>
    <property type="match status" value="1"/>
</dbReference>
<comment type="caution">
    <text evidence="3">The sequence shown here is derived from an EMBL/GenBank/DDBJ whole genome shotgun (WGS) entry which is preliminary data.</text>
</comment>
<dbReference type="InterPro" id="IPR024078">
    <property type="entry name" value="LmbE-like_dom_sf"/>
</dbReference>
<protein>
    <recommendedName>
        <fullName evidence="2">N-acetylglucosaminylphosphatidylinositol deacetylase</fullName>
        <ecNumber evidence="2">3.5.1.89</ecNumber>
    </recommendedName>
</protein>
<sequence length="312" mass="34053">MSTSFNWTALAVAIAAVFLFWTLSSTTPTSPFTRSFPRLSNKRICLLIAHPDDEAMFFAPTVLALTKPELGNHLKILCLSTGDADGLGETRKKELQKSALELGLRSESDVFIVDDLARFPDGMDKNWDVGDVASLLASAFAPDMAASQKAKASGKKSAGSEKAPTATIDVILTFDQHGISNHPNHRSLYHGAVNFLRTLMKDKAGFTCPVTLYTLTTTSIFRKYVGILDAPLSMLLGAWSNLLASMSGSKAKDTAASGVGPVRLLFVSSIGDWIVAQSAMVKCHQSQMVWFRWGWITIGRYMTVNDLKRERV</sequence>
<proteinExistence type="inferred from homology"/>
<dbReference type="Pfam" id="PF02585">
    <property type="entry name" value="PIG-L"/>
    <property type="match status" value="1"/>
</dbReference>
<evidence type="ECO:0000256" key="2">
    <source>
        <dbReference type="ARBA" id="ARBA00012176"/>
    </source>
</evidence>
<accession>A0AAD6ID79</accession>
<reference evidence="3" key="2">
    <citation type="submission" date="2023-01" db="EMBL/GenBank/DDBJ databases">
        <authorList>
            <person name="Petersen C."/>
        </authorList>
    </citation>
    <scope>NUCLEOTIDE SEQUENCE</scope>
    <source>
        <strain evidence="3">IBT 15450</strain>
    </source>
</reference>
<evidence type="ECO:0000313" key="3">
    <source>
        <dbReference type="EMBL" id="KAJ6043755.1"/>
    </source>
</evidence>
<organism evidence="3 4">
    <name type="scientific">Penicillium canescens</name>
    <dbReference type="NCBI Taxonomy" id="5083"/>
    <lineage>
        <taxon>Eukaryota</taxon>
        <taxon>Fungi</taxon>
        <taxon>Dikarya</taxon>
        <taxon>Ascomycota</taxon>
        <taxon>Pezizomycotina</taxon>
        <taxon>Eurotiomycetes</taxon>
        <taxon>Eurotiomycetidae</taxon>
        <taxon>Eurotiales</taxon>
        <taxon>Aspergillaceae</taxon>
        <taxon>Penicillium</taxon>
    </lineage>
</organism>
<dbReference type="GO" id="GO:0000225">
    <property type="term" value="F:N-acetylglucosaminylphosphatidylinositol deacetylase activity"/>
    <property type="evidence" value="ECO:0007669"/>
    <property type="project" value="UniProtKB-EC"/>
</dbReference>
<name>A0AAD6ID79_PENCN</name>
<evidence type="ECO:0000313" key="4">
    <source>
        <dbReference type="Proteomes" id="UP001219568"/>
    </source>
</evidence>
<dbReference type="PANTHER" id="PTHR12993:SF11">
    <property type="entry name" value="N-ACETYLGLUCOSAMINYL-PHOSPHATIDYLINOSITOL DE-N-ACETYLASE"/>
    <property type="match status" value="1"/>
</dbReference>
<dbReference type="EMBL" id="JAQJZL010000004">
    <property type="protein sequence ID" value="KAJ6043755.1"/>
    <property type="molecule type" value="Genomic_DNA"/>
</dbReference>
<dbReference type="GO" id="GO:0005783">
    <property type="term" value="C:endoplasmic reticulum"/>
    <property type="evidence" value="ECO:0007669"/>
    <property type="project" value="TreeGrafter"/>
</dbReference>
<dbReference type="InterPro" id="IPR003737">
    <property type="entry name" value="GlcNAc_PI_deacetylase-related"/>
</dbReference>
<dbReference type="Gene3D" id="3.40.50.10320">
    <property type="entry name" value="LmbE-like"/>
    <property type="match status" value="1"/>
</dbReference>
<dbReference type="AlphaFoldDB" id="A0AAD6ID79"/>
<dbReference type="Proteomes" id="UP001219568">
    <property type="component" value="Unassembled WGS sequence"/>
</dbReference>